<gene>
    <name evidence="2" type="ORF">BN1708_018246</name>
</gene>
<dbReference type="AlphaFoldDB" id="A0A0G4LWY6"/>
<accession>A0A0G4LWY6</accession>
<protein>
    <submittedName>
        <fullName evidence="2">Uncharacterized protein</fullName>
    </submittedName>
</protein>
<feature type="non-terminal residue" evidence="2">
    <location>
        <position position="1"/>
    </location>
</feature>
<sequence length="31" mass="3530">PLAPRDAPHRRPPSQSPDWPVEPDTLWAARL</sequence>
<reference evidence="2 3" key="1">
    <citation type="submission" date="2015-05" db="EMBL/GenBank/DDBJ databases">
        <authorList>
            <person name="Wang D.B."/>
            <person name="Wang M."/>
        </authorList>
    </citation>
    <scope>NUCLEOTIDE SEQUENCE [LARGE SCALE GENOMIC DNA]</scope>
    <source>
        <strain evidence="2">VL1</strain>
    </source>
</reference>
<proteinExistence type="predicted"/>
<keyword evidence="3" id="KW-1185">Reference proteome</keyword>
<evidence type="ECO:0000313" key="3">
    <source>
        <dbReference type="Proteomes" id="UP000044602"/>
    </source>
</evidence>
<feature type="region of interest" description="Disordered" evidence="1">
    <location>
        <begin position="1"/>
        <end position="31"/>
    </location>
</feature>
<dbReference type="EMBL" id="CVQH01020212">
    <property type="protein sequence ID" value="CRK26571.1"/>
    <property type="molecule type" value="Genomic_DNA"/>
</dbReference>
<evidence type="ECO:0000256" key="1">
    <source>
        <dbReference type="SAM" id="MobiDB-lite"/>
    </source>
</evidence>
<dbReference type="Proteomes" id="UP000044602">
    <property type="component" value="Unassembled WGS sequence"/>
</dbReference>
<organism evidence="2 3">
    <name type="scientific">Verticillium longisporum</name>
    <name type="common">Verticillium dahliae var. longisporum</name>
    <dbReference type="NCBI Taxonomy" id="100787"/>
    <lineage>
        <taxon>Eukaryota</taxon>
        <taxon>Fungi</taxon>
        <taxon>Dikarya</taxon>
        <taxon>Ascomycota</taxon>
        <taxon>Pezizomycotina</taxon>
        <taxon>Sordariomycetes</taxon>
        <taxon>Hypocreomycetidae</taxon>
        <taxon>Glomerellales</taxon>
        <taxon>Plectosphaerellaceae</taxon>
        <taxon>Verticillium</taxon>
    </lineage>
</organism>
<name>A0A0G4LWY6_VERLO</name>
<evidence type="ECO:0000313" key="2">
    <source>
        <dbReference type="EMBL" id="CRK26571.1"/>
    </source>
</evidence>